<protein>
    <recommendedName>
        <fullName evidence="1">Ig-like domain-containing protein</fullName>
    </recommendedName>
</protein>
<sequence>MVLFDNSDLLVFIELKNLLYAKQNGHIQLLLNNTVISRDPYKTLIFLENWSMTIPQAVKQIVGEDAVLPCSFTTPYTSYQNITVVWHLKDAYDGAKCLSTENPSDNGQNCTESIGRYSLAGNPRSKNISLRIKDVSFSEDGQYFCCFELIKKEDTYRTKTGTRLSVQSSTYGPFHQGSSSLHVMLKEDALQM</sequence>
<dbReference type="InterPro" id="IPR036179">
    <property type="entry name" value="Ig-like_dom_sf"/>
</dbReference>
<dbReference type="Ensembl" id="ENSAMXT00005038877.1">
    <property type="protein sequence ID" value="ENSAMXP00005035648.1"/>
    <property type="gene ID" value="ENSAMXG00005017082.1"/>
</dbReference>
<organism evidence="2 3">
    <name type="scientific">Astyanax mexicanus</name>
    <name type="common">Blind cave fish</name>
    <name type="synonym">Astyanax fasciatus mexicanus</name>
    <dbReference type="NCBI Taxonomy" id="7994"/>
    <lineage>
        <taxon>Eukaryota</taxon>
        <taxon>Metazoa</taxon>
        <taxon>Chordata</taxon>
        <taxon>Craniata</taxon>
        <taxon>Vertebrata</taxon>
        <taxon>Euteleostomi</taxon>
        <taxon>Actinopterygii</taxon>
        <taxon>Neopterygii</taxon>
        <taxon>Teleostei</taxon>
        <taxon>Ostariophysi</taxon>
        <taxon>Characiformes</taxon>
        <taxon>Characoidei</taxon>
        <taxon>Acestrorhamphidae</taxon>
        <taxon>Acestrorhamphinae</taxon>
        <taxon>Astyanax</taxon>
    </lineage>
</organism>
<dbReference type="PANTHER" id="PTHR46942:SF1">
    <property type="entry name" value="SIALIC ACID-BINDING IG-LIKE LECTIN 15"/>
    <property type="match status" value="1"/>
</dbReference>
<dbReference type="PROSITE" id="PS50835">
    <property type="entry name" value="IG_LIKE"/>
    <property type="match status" value="1"/>
</dbReference>
<dbReference type="PANTHER" id="PTHR46942">
    <property type="entry name" value="SIALIC ACID-BINDING IG-LIKE LECTIN 15"/>
    <property type="match status" value="1"/>
</dbReference>
<evidence type="ECO:0000313" key="3">
    <source>
        <dbReference type="Proteomes" id="UP000694621"/>
    </source>
</evidence>
<dbReference type="GO" id="GO:0045124">
    <property type="term" value="P:regulation of bone resorption"/>
    <property type="evidence" value="ECO:0007669"/>
    <property type="project" value="TreeGrafter"/>
</dbReference>
<reference evidence="2" key="1">
    <citation type="submission" date="2025-08" db="UniProtKB">
        <authorList>
            <consortium name="Ensembl"/>
        </authorList>
    </citation>
    <scope>IDENTIFICATION</scope>
</reference>
<dbReference type="Proteomes" id="UP000694621">
    <property type="component" value="Unplaced"/>
</dbReference>
<dbReference type="InterPro" id="IPR013106">
    <property type="entry name" value="Ig_V-set"/>
</dbReference>
<name>A0A8B9KFU8_ASTMX</name>
<dbReference type="GO" id="GO:2001204">
    <property type="term" value="P:regulation of osteoclast development"/>
    <property type="evidence" value="ECO:0007669"/>
    <property type="project" value="TreeGrafter"/>
</dbReference>
<dbReference type="SMART" id="SM00409">
    <property type="entry name" value="IG"/>
    <property type="match status" value="1"/>
</dbReference>
<dbReference type="InterPro" id="IPR013783">
    <property type="entry name" value="Ig-like_fold"/>
</dbReference>
<dbReference type="Gene3D" id="2.60.40.10">
    <property type="entry name" value="Immunoglobulins"/>
    <property type="match status" value="1"/>
</dbReference>
<proteinExistence type="predicted"/>
<dbReference type="GO" id="GO:0032956">
    <property type="term" value="P:regulation of actin cytoskeleton organization"/>
    <property type="evidence" value="ECO:0007669"/>
    <property type="project" value="TreeGrafter"/>
</dbReference>
<dbReference type="InterPro" id="IPR042836">
    <property type="entry name" value="SIG15"/>
</dbReference>
<dbReference type="Pfam" id="PF07686">
    <property type="entry name" value="V-set"/>
    <property type="match status" value="1"/>
</dbReference>
<dbReference type="AlphaFoldDB" id="A0A8B9KFU8"/>
<dbReference type="SUPFAM" id="SSF48726">
    <property type="entry name" value="Immunoglobulin"/>
    <property type="match status" value="1"/>
</dbReference>
<accession>A0A8B9KFU8</accession>
<feature type="domain" description="Ig-like" evidence="1">
    <location>
        <begin position="40"/>
        <end position="145"/>
    </location>
</feature>
<dbReference type="InterPro" id="IPR003599">
    <property type="entry name" value="Ig_sub"/>
</dbReference>
<dbReference type="GO" id="GO:0005886">
    <property type="term" value="C:plasma membrane"/>
    <property type="evidence" value="ECO:0007669"/>
    <property type="project" value="TreeGrafter"/>
</dbReference>
<dbReference type="InterPro" id="IPR007110">
    <property type="entry name" value="Ig-like_dom"/>
</dbReference>
<evidence type="ECO:0000259" key="1">
    <source>
        <dbReference type="PROSITE" id="PS50835"/>
    </source>
</evidence>
<evidence type="ECO:0000313" key="2">
    <source>
        <dbReference type="Ensembl" id="ENSAMXP00005035648.1"/>
    </source>
</evidence>